<reference evidence="3 4" key="1">
    <citation type="journal article" date="2011" name="Plasmid">
        <title>Streptomyces turgidiscabies Car8 contains a modular pathogenicity island that shares virulence genes with other actinobacterial plant pathogens.</title>
        <authorList>
            <person name="Huguet-Tapia J.C."/>
            <person name="Badger J.H."/>
            <person name="Loria R."/>
            <person name="Pettis G.S."/>
        </authorList>
    </citation>
    <scope>NUCLEOTIDE SEQUENCE [LARGE SCALE GENOMIC DNA]</scope>
    <source>
        <strain evidence="3 4">Car8</strain>
    </source>
</reference>
<dbReference type="RefSeq" id="WP_006373308.1">
    <property type="nucleotide sequence ID" value="NZ_AEJB01000005.1"/>
</dbReference>
<feature type="region of interest" description="Disordered" evidence="2">
    <location>
        <begin position="123"/>
        <end position="152"/>
    </location>
</feature>
<dbReference type="GeneID" id="97400991"/>
<sequence>MSDMRETIEQRLARAVADLETTRTEVARAERELADASATVRSPDRAVQVTVSAQGDLTELKFLDGKYRTMSATQLAASVLEAAQEARAVMARRVMDTFEPFTRPSDAVPEMTGVNVDWQKIFGPGVLDGPRGGEGRSSSSRLRDEINEDMED</sequence>
<dbReference type="PATRIC" id="fig|698760.3.peg.31"/>
<protein>
    <recommendedName>
        <fullName evidence="5">YbaB/EbfC DNA-binding family protein</fullName>
    </recommendedName>
</protein>
<comment type="caution">
    <text evidence="3">The sequence shown here is derived from an EMBL/GenBank/DDBJ whole genome shotgun (WGS) entry which is preliminary data.</text>
</comment>
<dbReference type="EMBL" id="AEJB01000005">
    <property type="protein sequence ID" value="ELP71343.1"/>
    <property type="molecule type" value="Genomic_DNA"/>
</dbReference>
<dbReference type="InterPro" id="IPR036894">
    <property type="entry name" value="YbaB-like_sf"/>
</dbReference>
<evidence type="ECO:0000256" key="1">
    <source>
        <dbReference type="SAM" id="Coils"/>
    </source>
</evidence>
<name>L7FIX4_STRT8</name>
<keyword evidence="4" id="KW-1185">Reference proteome</keyword>
<dbReference type="AlphaFoldDB" id="L7FIX4"/>
<feature type="coiled-coil region" evidence="1">
    <location>
        <begin position="5"/>
        <end position="39"/>
    </location>
</feature>
<evidence type="ECO:0000256" key="2">
    <source>
        <dbReference type="SAM" id="MobiDB-lite"/>
    </source>
</evidence>
<dbReference type="Gene3D" id="3.30.1310.10">
    <property type="entry name" value="Nucleoid-associated protein YbaB-like domain"/>
    <property type="match status" value="1"/>
</dbReference>
<dbReference type="STRING" id="85558.T45_03446"/>
<accession>L7FIX4</accession>
<dbReference type="GO" id="GO:0003677">
    <property type="term" value="F:DNA binding"/>
    <property type="evidence" value="ECO:0007669"/>
    <property type="project" value="InterPro"/>
</dbReference>
<keyword evidence="1" id="KW-0175">Coiled coil</keyword>
<proteinExistence type="predicted"/>
<evidence type="ECO:0000313" key="4">
    <source>
        <dbReference type="Proteomes" id="UP000010931"/>
    </source>
</evidence>
<dbReference type="SUPFAM" id="SSF82607">
    <property type="entry name" value="YbaB-like"/>
    <property type="match status" value="1"/>
</dbReference>
<dbReference type="Proteomes" id="UP000010931">
    <property type="component" value="Unassembled WGS sequence"/>
</dbReference>
<dbReference type="Pfam" id="PF02575">
    <property type="entry name" value="YbaB_DNA_bd"/>
    <property type="match status" value="1"/>
</dbReference>
<evidence type="ECO:0008006" key="5">
    <source>
        <dbReference type="Google" id="ProtNLM"/>
    </source>
</evidence>
<dbReference type="InterPro" id="IPR004401">
    <property type="entry name" value="YbaB/EbfC"/>
</dbReference>
<organism evidence="3 4">
    <name type="scientific">Streptomyces turgidiscabies (strain Car8)</name>
    <dbReference type="NCBI Taxonomy" id="698760"/>
    <lineage>
        <taxon>Bacteria</taxon>
        <taxon>Bacillati</taxon>
        <taxon>Actinomycetota</taxon>
        <taxon>Actinomycetes</taxon>
        <taxon>Kitasatosporales</taxon>
        <taxon>Streptomycetaceae</taxon>
        <taxon>Streptomyces</taxon>
    </lineage>
</organism>
<gene>
    <name evidence="3" type="ORF">STRTUCAR8_02459</name>
</gene>
<evidence type="ECO:0000313" key="3">
    <source>
        <dbReference type="EMBL" id="ELP71343.1"/>
    </source>
</evidence>